<reference evidence="1" key="1">
    <citation type="submission" date="2020-10" db="EMBL/GenBank/DDBJ databases">
        <title>Genome Sequence of ESBL Producing Zambian Clinical Strains.</title>
        <authorList>
            <person name="Shawa M."/>
            <person name="Furuta Y."/>
            <person name="Simbotwe M."/>
            <person name="Mulenga E."/>
            <person name="Mubanga M."/>
            <person name="Mulenga G."/>
            <person name="Kaile C."/>
            <person name="Zorigt T."/>
            <person name="Hang'ombe B."/>
            <person name="Higashi H."/>
        </authorList>
    </citation>
    <scope>NUCLEOTIDE SEQUENCE</scope>
    <source>
        <strain evidence="1">Zam_UTH_09</strain>
    </source>
</reference>
<dbReference type="Proteomes" id="UP000655094">
    <property type="component" value="Unassembled WGS sequence"/>
</dbReference>
<proteinExistence type="predicted"/>
<sequence>MEKLFLGSFFIGKELNVIDQQGVNGAVVTLKLFDGVVLQRFNHVLNETLGVHIDHFRVRLTRHNAVPHRVQQVSFTQTRPAIEEQGL</sequence>
<dbReference type="AlphaFoldDB" id="A0A919HYS3"/>
<evidence type="ECO:0000313" key="1">
    <source>
        <dbReference type="EMBL" id="GHK55502.1"/>
    </source>
</evidence>
<organism evidence="1 2">
    <name type="scientific">Klebsiella pneumoniae</name>
    <dbReference type="NCBI Taxonomy" id="573"/>
    <lineage>
        <taxon>Bacteria</taxon>
        <taxon>Pseudomonadati</taxon>
        <taxon>Pseudomonadota</taxon>
        <taxon>Gammaproteobacteria</taxon>
        <taxon>Enterobacterales</taxon>
        <taxon>Enterobacteriaceae</taxon>
        <taxon>Klebsiella/Raoultella group</taxon>
        <taxon>Klebsiella</taxon>
        <taxon>Klebsiella pneumoniae complex</taxon>
    </lineage>
</organism>
<dbReference type="EMBL" id="BNFF01000001">
    <property type="protein sequence ID" value="GHK55502.1"/>
    <property type="molecule type" value="Genomic_DNA"/>
</dbReference>
<accession>A0A919HYS3</accession>
<protein>
    <submittedName>
        <fullName evidence="1">Uncharacterized protein</fullName>
    </submittedName>
</protein>
<evidence type="ECO:0000313" key="2">
    <source>
        <dbReference type="Proteomes" id="UP000655094"/>
    </source>
</evidence>
<name>A0A919HYS3_KLEPN</name>
<comment type="caution">
    <text evidence="1">The sequence shown here is derived from an EMBL/GenBank/DDBJ whole genome shotgun (WGS) entry which is preliminary data.</text>
</comment>
<gene>
    <name evidence="1" type="ORF">KPZU09_52380</name>
</gene>